<dbReference type="InterPro" id="IPR030489">
    <property type="entry name" value="TR_Rrf2-type_CS"/>
</dbReference>
<dbReference type="EMBL" id="AP023367">
    <property type="protein sequence ID" value="BCJ94830.1"/>
    <property type="molecule type" value="Genomic_DNA"/>
</dbReference>
<dbReference type="Gene3D" id="1.10.10.10">
    <property type="entry name" value="Winged helix-like DNA-binding domain superfamily/Winged helix DNA-binding domain"/>
    <property type="match status" value="1"/>
</dbReference>
<evidence type="ECO:0000313" key="2">
    <source>
        <dbReference type="EMBL" id="BCJ94830.1"/>
    </source>
</evidence>
<dbReference type="AlphaFoldDB" id="A0A6S6R5V1"/>
<sequence>MKLSTKGRYGLRAVLDLALNGESEAVALSGVAERQGISISYLEQLIAKLKRAGIVNSIRGAQGGYILAKKPEDISVGDILRALEGDLNPVDCAEILGSGSSCTGADLCVTKYVWMRISDSINSTVDTMLLSELLEESRKLRTEHGILETDNRKKPSCGQ</sequence>
<dbReference type="SUPFAM" id="SSF46785">
    <property type="entry name" value="Winged helix' DNA-binding domain"/>
    <property type="match status" value="1"/>
</dbReference>
<proteinExistence type="predicted"/>
<dbReference type="PANTHER" id="PTHR33221:SF5">
    <property type="entry name" value="HTH-TYPE TRANSCRIPTIONAL REGULATOR ISCR"/>
    <property type="match status" value="1"/>
</dbReference>
<dbReference type="KEGG" id="acel:acsn021_23990"/>
<evidence type="ECO:0000313" key="3">
    <source>
        <dbReference type="Proteomes" id="UP000515561"/>
    </source>
</evidence>
<dbReference type="InterPro" id="IPR036388">
    <property type="entry name" value="WH-like_DNA-bd_sf"/>
</dbReference>
<dbReference type="RefSeq" id="WP_184089039.1">
    <property type="nucleotide sequence ID" value="NZ_AP023367.1"/>
</dbReference>
<protein>
    <submittedName>
        <fullName evidence="2">AsnC family transcriptional regulator</fullName>
    </submittedName>
</protein>
<keyword evidence="1" id="KW-0238">DNA-binding</keyword>
<accession>A0A6S6R5V1</accession>
<dbReference type="NCBIfam" id="TIGR00738">
    <property type="entry name" value="rrf2_super"/>
    <property type="match status" value="1"/>
</dbReference>
<dbReference type="Proteomes" id="UP000515561">
    <property type="component" value="Chromosome"/>
</dbReference>
<dbReference type="InterPro" id="IPR036390">
    <property type="entry name" value="WH_DNA-bd_sf"/>
</dbReference>
<dbReference type="InterPro" id="IPR000944">
    <property type="entry name" value="Tscrpt_reg_Rrf2"/>
</dbReference>
<gene>
    <name evidence="2" type="ORF">acsn021_23990</name>
</gene>
<name>A0A6S6R5V1_9FIRM</name>
<dbReference type="GO" id="GO:0005829">
    <property type="term" value="C:cytosol"/>
    <property type="evidence" value="ECO:0007669"/>
    <property type="project" value="TreeGrafter"/>
</dbReference>
<dbReference type="PANTHER" id="PTHR33221">
    <property type="entry name" value="WINGED HELIX-TURN-HELIX TRANSCRIPTIONAL REGULATOR, RRF2 FAMILY"/>
    <property type="match status" value="1"/>
</dbReference>
<organism evidence="2 3">
    <name type="scientific">Anaerocolumna cellulosilytica</name>
    <dbReference type="NCBI Taxonomy" id="433286"/>
    <lineage>
        <taxon>Bacteria</taxon>
        <taxon>Bacillati</taxon>
        <taxon>Bacillota</taxon>
        <taxon>Clostridia</taxon>
        <taxon>Lachnospirales</taxon>
        <taxon>Lachnospiraceae</taxon>
        <taxon>Anaerocolumna</taxon>
    </lineage>
</organism>
<evidence type="ECO:0000256" key="1">
    <source>
        <dbReference type="ARBA" id="ARBA00023125"/>
    </source>
</evidence>
<dbReference type="PROSITE" id="PS51197">
    <property type="entry name" value="HTH_RRF2_2"/>
    <property type="match status" value="1"/>
</dbReference>
<dbReference type="Pfam" id="PF02082">
    <property type="entry name" value="Rrf2"/>
    <property type="match status" value="1"/>
</dbReference>
<dbReference type="PROSITE" id="PS01332">
    <property type="entry name" value="HTH_RRF2_1"/>
    <property type="match status" value="1"/>
</dbReference>
<dbReference type="GO" id="GO:0003700">
    <property type="term" value="F:DNA-binding transcription factor activity"/>
    <property type="evidence" value="ECO:0007669"/>
    <property type="project" value="TreeGrafter"/>
</dbReference>
<reference evidence="2 3" key="1">
    <citation type="journal article" date="2016" name="Int. J. Syst. Evol. Microbiol.">
        <title>Descriptions of Anaerotaenia torta gen. nov., sp. nov. and Anaerocolumna cellulosilytica gen. nov., sp. nov. isolated from a methanogenic reactor of cattle waste.</title>
        <authorList>
            <person name="Uek A."/>
            <person name="Ohtaki Y."/>
            <person name="Kaku N."/>
            <person name="Ueki K."/>
        </authorList>
    </citation>
    <scope>NUCLEOTIDE SEQUENCE [LARGE SCALE GENOMIC DNA]</scope>
    <source>
        <strain evidence="2 3">SN021</strain>
    </source>
</reference>
<keyword evidence="3" id="KW-1185">Reference proteome</keyword>
<dbReference type="GO" id="GO:0003677">
    <property type="term" value="F:DNA binding"/>
    <property type="evidence" value="ECO:0007669"/>
    <property type="project" value="UniProtKB-KW"/>
</dbReference>